<evidence type="ECO:0000256" key="1">
    <source>
        <dbReference type="SAM" id="MobiDB-lite"/>
    </source>
</evidence>
<dbReference type="Gramene" id="KFK32420">
    <property type="protein sequence ID" value="KFK32420"/>
    <property type="gene ID" value="AALP_AA6G239700"/>
</dbReference>
<name>A0A087GRB8_ARAAL</name>
<protein>
    <submittedName>
        <fullName evidence="2">Uncharacterized protein</fullName>
    </submittedName>
</protein>
<sequence>MNKGKGKEVDHMGIDENVELGDDDLLLEDGELGIGDYEIEDPSGMITGSTSHGNEFLNVSEGEYGEAREAGDFDGETGEDGEYGTEEYYQKEREGGSPEATG</sequence>
<dbReference type="EMBL" id="CM002874">
    <property type="protein sequence ID" value="KFK32420.1"/>
    <property type="molecule type" value="Genomic_DNA"/>
</dbReference>
<dbReference type="Proteomes" id="UP000029120">
    <property type="component" value="Chromosome 6"/>
</dbReference>
<evidence type="ECO:0000313" key="3">
    <source>
        <dbReference type="Proteomes" id="UP000029120"/>
    </source>
</evidence>
<feature type="region of interest" description="Disordered" evidence="1">
    <location>
        <begin position="1"/>
        <end position="22"/>
    </location>
</feature>
<feature type="region of interest" description="Disordered" evidence="1">
    <location>
        <begin position="35"/>
        <end position="102"/>
    </location>
</feature>
<reference evidence="3" key="1">
    <citation type="journal article" date="2015" name="Nat. Plants">
        <title>Genome expansion of Arabis alpina linked with retrotransposition and reduced symmetric DNA methylation.</title>
        <authorList>
            <person name="Willing E.M."/>
            <person name="Rawat V."/>
            <person name="Mandakova T."/>
            <person name="Maumus F."/>
            <person name="James G.V."/>
            <person name="Nordstroem K.J."/>
            <person name="Becker C."/>
            <person name="Warthmann N."/>
            <person name="Chica C."/>
            <person name="Szarzynska B."/>
            <person name="Zytnicki M."/>
            <person name="Albani M.C."/>
            <person name="Kiefer C."/>
            <person name="Bergonzi S."/>
            <person name="Castaings L."/>
            <person name="Mateos J.L."/>
            <person name="Berns M.C."/>
            <person name="Bujdoso N."/>
            <person name="Piofczyk T."/>
            <person name="de Lorenzo L."/>
            <person name="Barrero-Sicilia C."/>
            <person name="Mateos I."/>
            <person name="Piednoel M."/>
            <person name="Hagmann J."/>
            <person name="Chen-Min-Tao R."/>
            <person name="Iglesias-Fernandez R."/>
            <person name="Schuster S.C."/>
            <person name="Alonso-Blanco C."/>
            <person name="Roudier F."/>
            <person name="Carbonero P."/>
            <person name="Paz-Ares J."/>
            <person name="Davis S.J."/>
            <person name="Pecinka A."/>
            <person name="Quesneville H."/>
            <person name="Colot V."/>
            <person name="Lysak M.A."/>
            <person name="Weigel D."/>
            <person name="Coupland G."/>
            <person name="Schneeberger K."/>
        </authorList>
    </citation>
    <scope>NUCLEOTIDE SEQUENCE [LARGE SCALE GENOMIC DNA]</scope>
    <source>
        <strain evidence="3">cv. Pajares</strain>
    </source>
</reference>
<proteinExistence type="predicted"/>
<evidence type="ECO:0000313" key="2">
    <source>
        <dbReference type="EMBL" id="KFK32420.1"/>
    </source>
</evidence>
<feature type="compositionally biased region" description="Basic and acidic residues" evidence="1">
    <location>
        <begin position="1"/>
        <end position="14"/>
    </location>
</feature>
<dbReference type="AlphaFoldDB" id="A0A087GRB8"/>
<organism evidence="2 3">
    <name type="scientific">Arabis alpina</name>
    <name type="common">Alpine rock-cress</name>
    <dbReference type="NCBI Taxonomy" id="50452"/>
    <lineage>
        <taxon>Eukaryota</taxon>
        <taxon>Viridiplantae</taxon>
        <taxon>Streptophyta</taxon>
        <taxon>Embryophyta</taxon>
        <taxon>Tracheophyta</taxon>
        <taxon>Spermatophyta</taxon>
        <taxon>Magnoliopsida</taxon>
        <taxon>eudicotyledons</taxon>
        <taxon>Gunneridae</taxon>
        <taxon>Pentapetalae</taxon>
        <taxon>rosids</taxon>
        <taxon>malvids</taxon>
        <taxon>Brassicales</taxon>
        <taxon>Brassicaceae</taxon>
        <taxon>Arabideae</taxon>
        <taxon>Arabis</taxon>
    </lineage>
</organism>
<feature type="compositionally biased region" description="Acidic residues" evidence="1">
    <location>
        <begin position="72"/>
        <end position="85"/>
    </location>
</feature>
<keyword evidence="3" id="KW-1185">Reference proteome</keyword>
<accession>A0A087GRB8</accession>
<gene>
    <name evidence="2" type="ordered locus">AALP_Aa6g239700</name>
</gene>